<organism evidence="8">
    <name type="scientific">Fusarium oxysporum Fo47</name>
    <dbReference type="NCBI Taxonomy" id="660027"/>
    <lineage>
        <taxon>Eukaryota</taxon>
        <taxon>Fungi</taxon>
        <taxon>Dikarya</taxon>
        <taxon>Ascomycota</taxon>
        <taxon>Pezizomycotina</taxon>
        <taxon>Sordariomycetes</taxon>
        <taxon>Hypocreomycetidae</taxon>
        <taxon>Hypocreales</taxon>
        <taxon>Nectriaceae</taxon>
        <taxon>Fusarium</taxon>
        <taxon>Fusarium oxysporum species complex</taxon>
    </lineage>
</organism>
<gene>
    <name evidence="8" type="ORF">FOZG_18372</name>
</gene>
<evidence type="ECO:0000256" key="2">
    <source>
        <dbReference type="ARBA" id="ARBA00022857"/>
    </source>
</evidence>
<dbReference type="Pfam" id="PF04082">
    <property type="entry name" value="Fungal_trans"/>
    <property type="match status" value="1"/>
</dbReference>
<dbReference type="GO" id="GO:0008270">
    <property type="term" value="F:zinc ion binding"/>
    <property type="evidence" value="ECO:0007669"/>
    <property type="project" value="InterPro"/>
</dbReference>
<dbReference type="InterPro" id="IPR008030">
    <property type="entry name" value="NmrA-like"/>
</dbReference>
<sequence length="665" mass="73328">MTVIAVAGGAGKLGRAIVELLVEQGQHIVVVLAREGAQVIAVDYADAGKLAAALEANSVETVISTINSLGDISAELSLIQAAEKSASTKRYIPSIWGIKYTDEIASYFPIAQAKFNTIAALEATSTLEYSAVLNGYFADYWVVPKVKSYQDPMPLVVDMVKNFAAIPGSGNELVTFTHTFDVARFVAALVGAPKWEKESYIIGDKVSWNQFVQYAQEAKGVKFTIKNDSVEDLKNGRVTELPSHVHIKQYIRRLEQRLKNVEGALKVSSIPDQGPSHTSAEPRDKHGISPVQETTAADKVQTLDTIWPREITRSVTQVKQNISYLEPTVFVPLPPKEHILHFISSSLEDMHQLRPLFSIHDVLKLVDDQYAAGLSNYHADPTRWATLNTLAAICIHWKTDNKSIKELFPISWAYFRNAFAVFPKIVMRGNSIESCRAMLVMALLMKGTADQNAFTSLMCAAAHASHCIGLHLEDVGGSSDFIDIEKRRQIFWSIYVLQCNASINLSLPAPSGEVEVEQPGQEHAIDASSSTHLLRHMSTLALIQSRISRYLCPGSSLWKSSDRMFQTLAELDGDLESWRTGLPTEFRQSTLSRVVNPGIVQLHSAYYAATWEIRRASGKLQDLPLTSIGQEHPSLVLSAPTPTHSARATISLLQRLSSQPIAALW</sequence>
<dbReference type="PANTHER" id="PTHR47706">
    <property type="entry name" value="NMRA-LIKE FAMILY PROTEIN"/>
    <property type="match status" value="1"/>
</dbReference>
<dbReference type="HOGENOM" id="CLU_412794_0_0_1"/>
<protein>
    <recommendedName>
        <fullName evidence="9">Transcription factor domain-containing protein</fullName>
    </recommendedName>
</protein>
<evidence type="ECO:0000256" key="4">
    <source>
        <dbReference type="ARBA" id="ARBA00023242"/>
    </source>
</evidence>
<reference evidence="8" key="1">
    <citation type="submission" date="2011-06" db="EMBL/GenBank/DDBJ databases">
        <title>The Genome Sequence of Fusarium oxysporum Fo47.</title>
        <authorList>
            <consortium name="The Broad Institute Genome Sequencing Platform"/>
            <person name="Ma L.-J."/>
            <person name="Gale L.R."/>
            <person name="Schwartz D.C."/>
            <person name="Zhou S."/>
            <person name="Corby-Kistler H."/>
            <person name="Young S.K."/>
            <person name="Zeng Q."/>
            <person name="Gargeya S."/>
            <person name="Fitzgerald M."/>
            <person name="Haas B."/>
            <person name="Abouelleil A."/>
            <person name="Alvarado L."/>
            <person name="Arachchi H.M."/>
            <person name="Berlin A."/>
            <person name="Brown A."/>
            <person name="Chapman S.B."/>
            <person name="Chen Z."/>
            <person name="Dunbar C."/>
            <person name="Freedman E."/>
            <person name="Gearin G."/>
            <person name="Gellesch M."/>
            <person name="Goldberg J."/>
            <person name="Griggs A."/>
            <person name="Gujja S."/>
            <person name="Heiman D."/>
            <person name="Howarth C."/>
            <person name="Larson L."/>
            <person name="Lui A."/>
            <person name="MacDonald P.J.P."/>
            <person name="Mehta T."/>
            <person name="Montmayeur A."/>
            <person name="Murphy C."/>
            <person name="Neiman D."/>
            <person name="Pearson M."/>
            <person name="Priest M."/>
            <person name="Roberts A."/>
            <person name="Saif S."/>
            <person name="Shea T."/>
            <person name="Shenoy N."/>
            <person name="Sisk P."/>
            <person name="Stolte C."/>
            <person name="Sykes S."/>
            <person name="Wortman J."/>
            <person name="Nusbaum C."/>
            <person name="Birren B."/>
        </authorList>
    </citation>
    <scope>NUCLEOTIDE SEQUENCE [LARGE SCALE GENOMIC DNA]</scope>
    <source>
        <strain evidence="8">Fo47</strain>
    </source>
</reference>
<dbReference type="CDD" id="cd12148">
    <property type="entry name" value="fungal_TF_MHR"/>
    <property type="match status" value="1"/>
</dbReference>
<evidence type="ECO:0000313" key="8">
    <source>
        <dbReference type="EMBL" id="EWZ27907.1"/>
    </source>
</evidence>
<dbReference type="EMBL" id="JH717945">
    <property type="protein sequence ID" value="EWZ27907.1"/>
    <property type="molecule type" value="Genomic_DNA"/>
</dbReference>
<dbReference type="Pfam" id="PF05368">
    <property type="entry name" value="NmrA"/>
    <property type="match status" value="1"/>
</dbReference>
<proteinExistence type="inferred from homology"/>
<evidence type="ECO:0000256" key="5">
    <source>
        <dbReference type="SAM" id="MobiDB-lite"/>
    </source>
</evidence>
<dbReference type="AlphaFoldDB" id="W9J799"/>
<evidence type="ECO:0000259" key="7">
    <source>
        <dbReference type="Pfam" id="PF05368"/>
    </source>
</evidence>
<accession>W9J799</accession>
<dbReference type="Proteomes" id="UP000030766">
    <property type="component" value="Unassembled WGS sequence"/>
</dbReference>
<comment type="similarity">
    <text evidence="1">Belongs to the NmrA-type oxidoreductase family. Isoflavone reductase subfamily.</text>
</comment>
<evidence type="ECO:0000259" key="6">
    <source>
        <dbReference type="Pfam" id="PF04082"/>
    </source>
</evidence>
<dbReference type="VEuPathDB" id="FungiDB:FOZG_18372"/>
<reference evidence="8" key="2">
    <citation type="submission" date="2012-06" db="EMBL/GenBank/DDBJ databases">
        <title>Annotation of the Genome Sequence of Fusarium oxysporum Fo47.</title>
        <authorList>
            <consortium name="The Broad Institute Genomics Platform"/>
            <person name="Ma L.-J."/>
            <person name="Corby-Kistler H."/>
            <person name="Broz K."/>
            <person name="Gale L.R."/>
            <person name="Jonkers W."/>
            <person name="O'Donnell K."/>
            <person name="Ploetz R."/>
            <person name="Steinberg C."/>
            <person name="Schwartz D.C."/>
            <person name="VanEtten H."/>
            <person name="Zhou S."/>
            <person name="Young S.K."/>
            <person name="Zeng Q."/>
            <person name="Gargeya S."/>
            <person name="Fitzgerald M."/>
            <person name="Abouelleil A."/>
            <person name="Alvarado L."/>
            <person name="Chapman S.B."/>
            <person name="Gainer-Dewar J."/>
            <person name="Goldberg J."/>
            <person name="Griggs A."/>
            <person name="Gujja S."/>
            <person name="Hansen M."/>
            <person name="Howarth C."/>
            <person name="Imamovic A."/>
            <person name="Ireland A."/>
            <person name="Larimer J."/>
            <person name="McCowan C."/>
            <person name="Murphy C."/>
            <person name="Pearson M."/>
            <person name="Poon T.W."/>
            <person name="Priest M."/>
            <person name="Roberts A."/>
            <person name="Saif S."/>
            <person name="Shea T."/>
            <person name="Sykes S."/>
            <person name="Wortman J."/>
            <person name="Nusbaum C."/>
            <person name="Birren B."/>
        </authorList>
    </citation>
    <scope>NUCLEOTIDE SEQUENCE</scope>
    <source>
        <strain evidence="8">Fo47</strain>
    </source>
</reference>
<feature type="domain" description="NmrA-like" evidence="7">
    <location>
        <begin position="3"/>
        <end position="232"/>
    </location>
</feature>
<evidence type="ECO:0000256" key="1">
    <source>
        <dbReference type="ARBA" id="ARBA00005725"/>
    </source>
</evidence>
<dbReference type="GO" id="GO:0006351">
    <property type="term" value="P:DNA-templated transcription"/>
    <property type="evidence" value="ECO:0007669"/>
    <property type="project" value="InterPro"/>
</dbReference>
<feature type="region of interest" description="Disordered" evidence="5">
    <location>
        <begin position="266"/>
        <end position="289"/>
    </location>
</feature>
<feature type="domain" description="Xylanolytic transcriptional activator regulatory" evidence="6">
    <location>
        <begin position="413"/>
        <end position="523"/>
    </location>
</feature>
<dbReference type="SUPFAM" id="SSF51735">
    <property type="entry name" value="NAD(P)-binding Rossmann-fold domains"/>
    <property type="match status" value="1"/>
</dbReference>
<dbReference type="InterPro" id="IPR036291">
    <property type="entry name" value="NAD(P)-bd_dom_sf"/>
</dbReference>
<dbReference type="PANTHER" id="PTHR47706:SF4">
    <property type="entry name" value="NMRA-LIKE DOMAIN-CONTAINING PROTEIN"/>
    <property type="match status" value="1"/>
</dbReference>
<evidence type="ECO:0000256" key="3">
    <source>
        <dbReference type="ARBA" id="ARBA00023002"/>
    </source>
</evidence>
<evidence type="ECO:0008006" key="9">
    <source>
        <dbReference type="Google" id="ProtNLM"/>
    </source>
</evidence>
<name>W9J799_FUSOX</name>
<dbReference type="GO" id="GO:0016491">
    <property type="term" value="F:oxidoreductase activity"/>
    <property type="evidence" value="ECO:0007669"/>
    <property type="project" value="UniProtKB-KW"/>
</dbReference>
<dbReference type="GO" id="GO:0003677">
    <property type="term" value="F:DNA binding"/>
    <property type="evidence" value="ECO:0007669"/>
    <property type="project" value="InterPro"/>
</dbReference>
<dbReference type="Gene3D" id="3.40.50.720">
    <property type="entry name" value="NAD(P)-binding Rossmann-like Domain"/>
    <property type="match status" value="1"/>
</dbReference>
<keyword evidence="4" id="KW-0539">Nucleus</keyword>
<dbReference type="Gene3D" id="3.90.25.10">
    <property type="entry name" value="UDP-galactose 4-epimerase, domain 1"/>
    <property type="match status" value="1"/>
</dbReference>
<keyword evidence="3" id="KW-0560">Oxidoreductase</keyword>
<keyword evidence="2" id="KW-0521">NADP</keyword>
<dbReference type="InterPro" id="IPR051609">
    <property type="entry name" value="NmrA/Isoflavone_reductase-like"/>
</dbReference>
<dbReference type="InterPro" id="IPR007219">
    <property type="entry name" value="XnlR_reg_dom"/>
</dbReference>